<dbReference type="PANTHER" id="PTHR38448">
    <property type="entry name" value="REGULATORY PROTEIN YLBF-RELATED"/>
    <property type="match status" value="1"/>
</dbReference>
<dbReference type="EMBL" id="AEBE01000120">
    <property type="protein sequence ID" value="EFU89266.1"/>
    <property type="molecule type" value="Genomic_DNA"/>
</dbReference>
<dbReference type="AlphaFoldDB" id="A0ABC9P2P6"/>
<comment type="caution">
    <text evidence="1">The sequence shown here is derived from an EMBL/GenBank/DDBJ whole genome shotgun (WGS) entry which is preliminary data.</text>
</comment>
<evidence type="ECO:0008006" key="3">
    <source>
        <dbReference type="Google" id="ProtNLM"/>
    </source>
</evidence>
<protein>
    <recommendedName>
        <fullName evidence="3">Cell fate regulator YmcA, YheA/YmcA/DUF963 family (Controls sporulation, competence, biofilm development)</fullName>
    </recommendedName>
</protein>
<name>A0ABC9P2P6_ENTFL</name>
<dbReference type="InterPro" id="IPR052767">
    <property type="entry name" value="Bact_com_dev_regulator"/>
</dbReference>
<sequence>MPVKDEGEKMEPLNLDAQSNKELEKLLHLIGQDEVIQRYQAIEEKVKKNKKLTELVEEIKAAQKDAVQFAHYGKPTAEKEAIQRADAKTKEFDEHPLVVAYREQLIEANDLVQHVTALIQYRVNEELEKEGN</sequence>
<dbReference type="InterPro" id="IPR010368">
    <property type="entry name" value="Com_YlbF"/>
</dbReference>
<dbReference type="InterPro" id="IPR016783">
    <property type="entry name" value="Biofilm_formation_YmcA"/>
</dbReference>
<dbReference type="InterPro" id="IPR023378">
    <property type="entry name" value="YheA/YmcA-like_dom_sf"/>
</dbReference>
<dbReference type="PANTHER" id="PTHR38448:SF1">
    <property type="entry name" value="YLBF FAMILY REGULATOR"/>
    <property type="match status" value="1"/>
</dbReference>
<gene>
    <name evidence="1" type="ORF">HMPREF9511_02712</name>
</gene>
<accession>A0ABC9P2P6</accession>
<dbReference type="Proteomes" id="UP000004933">
    <property type="component" value="Unassembled WGS sequence"/>
</dbReference>
<evidence type="ECO:0000313" key="1">
    <source>
        <dbReference type="EMBL" id="EFU89266.1"/>
    </source>
</evidence>
<dbReference type="PIRSF" id="PIRSF021287">
    <property type="entry name" value="Biofilm_formation_YmcA"/>
    <property type="match status" value="1"/>
</dbReference>
<dbReference type="Gene3D" id="1.20.1500.10">
    <property type="entry name" value="YheA/YmcA-like"/>
    <property type="match status" value="1"/>
</dbReference>
<proteinExistence type="predicted"/>
<evidence type="ECO:0000313" key="2">
    <source>
        <dbReference type="Proteomes" id="UP000004933"/>
    </source>
</evidence>
<dbReference type="SUPFAM" id="SSF158622">
    <property type="entry name" value="YheA/YmcA-like"/>
    <property type="match status" value="1"/>
</dbReference>
<reference evidence="1 2" key="1">
    <citation type="submission" date="2010-09" db="EMBL/GenBank/DDBJ databases">
        <authorList>
            <person name="Weinstock G."/>
            <person name="Sodergren E."/>
            <person name="Clifton S."/>
            <person name="Fulton L."/>
            <person name="Fulton B."/>
            <person name="Courtney L."/>
            <person name="Fronick C."/>
            <person name="Harrison M."/>
            <person name="Strong C."/>
            <person name="Farmer C."/>
            <person name="Delahaunty K."/>
            <person name="Markovic C."/>
            <person name="Hall O."/>
            <person name="Minx P."/>
            <person name="Tomlinson C."/>
            <person name="Mitreva M."/>
            <person name="Hou S."/>
            <person name="Chen J."/>
            <person name="Wollam A."/>
            <person name="Pepin K.H."/>
            <person name="Johnson M."/>
            <person name="Bhonagiri V."/>
            <person name="Zhang X."/>
            <person name="Suruliraj S."/>
            <person name="Warren W."/>
            <person name="Chinwalla A."/>
            <person name="Mardis E.R."/>
            <person name="Wilson R.K."/>
        </authorList>
    </citation>
    <scope>NUCLEOTIDE SEQUENCE [LARGE SCALE GENOMIC DNA]</scope>
    <source>
        <strain evidence="1 2">TX0630</strain>
    </source>
</reference>
<organism evidence="1 2">
    <name type="scientific">Enterococcus faecalis TX0630</name>
    <dbReference type="NCBI Taxonomy" id="749508"/>
    <lineage>
        <taxon>Bacteria</taxon>
        <taxon>Bacillati</taxon>
        <taxon>Bacillota</taxon>
        <taxon>Bacilli</taxon>
        <taxon>Lactobacillales</taxon>
        <taxon>Enterococcaceae</taxon>
        <taxon>Enterococcus</taxon>
    </lineage>
</organism>
<dbReference type="Pfam" id="PF06133">
    <property type="entry name" value="Com_YlbF"/>
    <property type="match status" value="1"/>
</dbReference>